<name>A0A077DG47_9BURK</name>
<protein>
    <recommendedName>
        <fullName evidence="7">Iron-sulfur cluster carrier protein</fullName>
    </recommendedName>
</protein>
<evidence type="ECO:0000256" key="1">
    <source>
        <dbReference type="ARBA" id="ARBA00022723"/>
    </source>
</evidence>
<dbReference type="Pfam" id="PF10609">
    <property type="entry name" value="ParA"/>
    <property type="match status" value="1"/>
</dbReference>
<dbReference type="PANTHER" id="PTHR42961">
    <property type="entry name" value="IRON-SULFUR PROTEIN NUBPL"/>
    <property type="match status" value="1"/>
</dbReference>
<keyword evidence="3 7" id="KW-0067">ATP-binding</keyword>
<dbReference type="PROSITE" id="PS01215">
    <property type="entry name" value="MRP"/>
    <property type="match status" value="1"/>
</dbReference>
<reference evidence="8 9" key="1">
    <citation type="journal article" date="2014" name="BMC Genomics">
        <title>A genomic perspective on a new bacterial genus and species from the Alcaligenaceae family, Basilea psittacipulmonis.</title>
        <authorList>
            <person name="Whiteson K.L."/>
            <person name="Hernandez D."/>
            <person name="Lazarevic V."/>
            <person name="Gaia N."/>
            <person name="Farinelli L."/>
            <person name="Francois P."/>
            <person name="Pilo P."/>
            <person name="Frey J."/>
            <person name="Schrenzel J."/>
        </authorList>
    </citation>
    <scope>NUCLEOTIDE SEQUENCE [LARGE SCALE GENOMIC DNA]</scope>
    <source>
        <strain evidence="8 9">DSM 24701</strain>
    </source>
</reference>
<dbReference type="eggNOG" id="COG0489">
    <property type="taxonomic scope" value="Bacteria"/>
</dbReference>
<dbReference type="GO" id="GO:0046872">
    <property type="term" value="F:metal ion binding"/>
    <property type="evidence" value="ECO:0007669"/>
    <property type="project" value="UniProtKB-KW"/>
</dbReference>
<comment type="subunit">
    <text evidence="7">Homodimer.</text>
</comment>
<dbReference type="InterPro" id="IPR033756">
    <property type="entry name" value="YlxH/NBP35"/>
</dbReference>
<evidence type="ECO:0000256" key="3">
    <source>
        <dbReference type="ARBA" id="ARBA00022840"/>
    </source>
</evidence>
<dbReference type="STRING" id="1072685.IX83_03225"/>
<keyword evidence="5 7" id="KW-0411">Iron-sulfur</keyword>
<dbReference type="HOGENOM" id="CLU_024839_0_0_4"/>
<dbReference type="InterPro" id="IPR000808">
    <property type="entry name" value="Mrp-like_CS"/>
</dbReference>
<dbReference type="InterPro" id="IPR027417">
    <property type="entry name" value="P-loop_NTPase"/>
</dbReference>
<dbReference type="RefSeq" id="WP_038499072.1">
    <property type="nucleotide sequence ID" value="NZ_AFWK01000072.1"/>
</dbReference>
<dbReference type="EMBL" id="CP009238">
    <property type="protein sequence ID" value="AIL32447.1"/>
    <property type="molecule type" value="Genomic_DNA"/>
</dbReference>
<keyword evidence="7" id="KW-0378">Hydrolase</keyword>
<gene>
    <name evidence="8" type="ORF">IX83_03225</name>
</gene>
<evidence type="ECO:0000256" key="7">
    <source>
        <dbReference type="HAMAP-Rule" id="MF_02040"/>
    </source>
</evidence>
<dbReference type="KEGG" id="bpsi:IX83_03225"/>
<evidence type="ECO:0000313" key="9">
    <source>
        <dbReference type="Proteomes" id="UP000028945"/>
    </source>
</evidence>
<keyword evidence="1 7" id="KW-0479">Metal-binding</keyword>
<sequence length="367" mass="39386">MSISEVSILQALEALCDPLTGHKLGQKLKIQDISTSWLGKIEIKLALGYRLGASKTLLEQQILNILETKLSIKPSKVNVLVDETVKKHVVKQNLTPLAQVKNIIPISSGKGGVGKSTTTVNLALALAADGASVGILDADIYGPSQPLLLGIAGQKPESKDNKSMEPLSNYGVSVNSIGFLIDDSAPVAWRGPMVSGALDQLLNQTNWPELDYLLIDMPPGTGDIALTLVQKVPVVGAVIVTTPQDIALLDAKKGLRMFQKVEVPVLGVIENMSVYCCPNCGHTEHLFGQEGGQRMAQELSVDYLGGLPLELSIREQADAGKPIVIADPQSQAAQDYAKIARNLAIAVSNLEEDTQRHFPKFMMKVTQ</sequence>
<dbReference type="GO" id="GO:0140663">
    <property type="term" value="F:ATP-dependent FeS chaperone activity"/>
    <property type="evidence" value="ECO:0007669"/>
    <property type="project" value="InterPro"/>
</dbReference>
<evidence type="ECO:0000256" key="6">
    <source>
        <dbReference type="ARBA" id="ARBA00024036"/>
    </source>
</evidence>
<dbReference type="SUPFAM" id="SSF52540">
    <property type="entry name" value="P-loop containing nucleoside triphosphate hydrolases"/>
    <property type="match status" value="1"/>
</dbReference>
<dbReference type="CDD" id="cd02037">
    <property type="entry name" value="Mrp_NBP35"/>
    <property type="match status" value="1"/>
</dbReference>
<dbReference type="GO" id="GO:0005524">
    <property type="term" value="F:ATP binding"/>
    <property type="evidence" value="ECO:0007669"/>
    <property type="project" value="UniProtKB-UniRule"/>
</dbReference>
<dbReference type="GO" id="GO:0051539">
    <property type="term" value="F:4 iron, 4 sulfur cluster binding"/>
    <property type="evidence" value="ECO:0007669"/>
    <property type="project" value="TreeGrafter"/>
</dbReference>
<dbReference type="FunFam" id="3.40.50.300:FF:000418">
    <property type="entry name" value="Iron-sulfur cluster carrier protein"/>
    <property type="match status" value="1"/>
</dbReference>
<evidence type="ECO:0000256" key="2">
    <source>
        <dbReference type="ARBA" id="ARBA00022741"/>
    </source>
</evidence>
<dbReference type="NCBIfam" id="NF008669">
    <property type="entry name" value="PRK11670.1"/>
    <property type="match status" value="1"/>
</dbReference>
<dbReference type="PANTHER" id="PTHR42961:SF2">
    <property type="entry name" value="IRON-SULFUR PROTEIN NUBPL"/>
    <property type="match status" value="1"/>
</dbReference>
<dbReference type="OrthoDB" id="9809679at2"/>
<dbReference type="Gene3D" id="3.40.50.300">
    <property type="entry name" value="P-loop containing nucleotide triphosphate hydrolases"/>
    <property type="match status" value="1"/>
</dbReference>
<dbReference type="GO" id="GO:0005829">
    <property type="term" value="C:cytosol"/>
    <property type="evidence" value="ECO:0007669"/>
    <property type="project" value="TreeGrafter"/>
</dbReference>
<dbReference type="HAMAP" id="MF_02040">
    <property type="entry name" value="Mrp_NBP35"/>
    <property type="match status" value="1"/>
</dbReference>
<dbReference type="Proteomes" id="UP000028945">
    <property type="component" value="Chromosome"/>
</dbReference>
<evidence type="ECO:0000256" key="5">
    <source>
        <dbReference type="ARBA" id="ARBA00023014"/>
    </source>
</evidence>
<dbReference type="InterPro" id="IPR044304">
    <property type="entry name" value="NUBPL-like"/>
</dbReference>
<dbReference type="InterPro" id="IPR019591">
    <property type="entry name" value="Mrp/NBP35_ATP-bd"/>
</dbReference>
<dbReference type="GO" id="GO:0016226">
    <property type="term" value="P:iron-sulfur cluster assembly"/>
    <property type="evidence" value="ECO:0007669"/>
    <property type="project" value="InterPro"/>
</dbReference>
<dbReference type="AlphaFoldDB" id="A0A077DG47"/>
<keyword evidence="4 7" id="KW-0408">Iron</keyword>
<comment type="function">
    <text evidence="7">Binds and transfers iron-sulfur (Fe-S) clusters to target apoproteins. Can hydrolyze ATP.</text>
</comment>
<proteinExistence type="inferred from homology"/>
<evidence type="ECO:0000256" key="4">
    <source>
        <dbReference type="ARBA" id="ARBA00023004"/>
    </source>
</evidence>
<keyword evidence="9" id="KW-1185">Reference proteome</keyword>
<evidence type="ECO:0000313" key="8">
    <source>
        <dbReference type="EMBL" id="AIL32447.1"/>
    </source>
</evidence>
<keyword evidence="2 7" id="KW-0547">Nucleotide-binding</keyword>
<feature type="binding site" evidence="7">
    <location>
        <begin position="109"/>
        <end position="116"/>
    </location>
    <ligand>
        <name>ATP</name>
        <dbReference type="ChEBI" id="CHEBI:30616"/>
    </ligand>
</feature>
<accession>A0A077DG47</accession>
<dbReference type="GO" id="GO:0016887">
    <property type="term" value="F:ATP hydrolysis activity"/>
    <property type="evidence" value="ECO:0007669"/>
    <property type="project" value="UniProtKB-UniRule"/>
</dbReference>
<comment type="similarity">
    <text evidence="6 7">Belongs to the Mrp/NBP35 ATP-binding proteins family.</text>
</comment>
<organism evidence="8 9">
    <name type="scientific">Basilea psittacipulmonis DSM 24701</name>
    <dbReference type="NCBI Taxonomy" id="1072685"/>
    <lineage>
        <taxon>Bacteria</taxon>
        <taxon>Pseudomonadati</taxon>
        <taxon>Pseudomonadota</taxon>
        <taxon>Betaproteobacteria</taxon>
        <taxon>Burkholderiales</taxon>
        <taxon>Alcaligenaceae</taxon>
        <taxon>Basilea</taxon>
    </lineage>
</organism>